<dbReference type="InterPro" id="IPR037217">
    <property type="entry name" value="Trp/Indoleamine_2_3_dOase-like"/>
</dbReference>
<protein>
    <recommendedName>
        <fullName evidence="7">Indoleamine 2,3-dioxygenase</fullName>
    </recommendedName>
</protein>
<accession>A0A507DVD2</accession>
<reference evidence="5 6" key="1">
    <citation type="journal article" date="2019" name="Sci. Rep.">
        <title>Comparative genomics of chytrid fungi reveal insights into the obligate biotrophic and pathogenic lifestyle of Synchytrium endobioticum.</title>
        <authorList>
            <person name="van de Vossenberg B.T.L.H."/>
            <person name="Warris S."/>
            <person name="Nguyen H.D.T."/>
            <person name="van Gent-Pelzer M.P.E."/>
            <person name="Joly D.L."/>
            <person name="van de Geest H.C."/>
            <person name="Bonants P.J.M."/>
            <person name="Smith D.S."/>
            <person name="Levesque C.A."/>
            <person name="van der Lee T.A.J."/>
        </authorList>
    </citation>
    <scope>NUCLEOTIDE SEQUENCE [LARGE SCALE GENOMIC DNA]</scope>
    <source>
        <strain evidence="5 6">CBS 809.83</strain>
    </source>
</reference>
<comment type="caution">
    <text evidence="5">The sequence shown here is derived from an EMBL/GenBank/DDBJ whole genome shotgun (WGS) entry which is preliminary data.</text>
</comment>
<dbReference type="SUPFAM" id="SSF140959">
    <property type="entry name" value="Indolic compounds 2,3-dioxygenase-like"/>
    <property type="match status" value="1"/>
</dbReference>
<dbReference type="Proteomes" id="UP000318582">
    <property type="component" value="Unassembled WGS sequence"/>
</dbReference>
<dbReference type="AlphaFoldDB" id="A0A507DVD2"/>
<dbReference type="PANTHER" id="PTHR28657:SF5">
    <property type="entry name" value="INDOLEAMINE 2,3-DIOXYGENASE"/>
    <property type="match status" value="1"/>
</dbReference>
<dbReference type="STRING" id="109895.A0A507DVD2"/>
<dbReference type="GO" id="GO:0046872">
    <property type="term" value="F:metal ion binding"/>
    <property type="evidence" value="ECO:0007669"/>
    <property type="project" value="UniProtKB-KW"/>
</dbReference>
<evidence type="ECO:0000313" key="6">
    <source>
        <dbReference type="Proteomes" id="UP000318582"/>
    </source>
</evidence>
<keyword evidence="3 4" id="KW-0408">Iron</keyword>
<keyword evidence="6" id="KW-1185">Reference proteome</keyword>
<dbReference type="GO" id="GO:0033754">
    <property type="term" value="F:indoleamine 2,3-dioxygenase activity"/>
    <property type="evidence" value="ECO:0007669"/>
    <property type="project" value="TreeGrafter"/>
</dbReference>
<evidence type="ECO:0000256" key="2">
    <source>
        <dbReference type="ARBA" id="ARBA00022723"/>
    </source>
</evidence>
<feature type="binding site" description="proximal binding residue" evidence="4">
    <location>
        <position position="461"/>
    </location>
    <ligand>
        <name>heme b</name>
        <dbReference type="ChEBI" id="CHEBI:60344"/>
    </ligand>
    <ligandPart>
        <name>Fe</name>
        <dbReference type="ChEBI" id="CHEBI:18248"/>
    </ligandPart>
</feature>
<evidence type="ECO:0008006" key="7">
    <source>
        <dbReference type="Google" id="ProtNLM"/>
    </source>
</evidence>
<evidence type="ECO:0000313" key="5">
    <source>
        <dbReference type="EMBL" id="TPX55431.1"/>
    </source>
</evidence>
<dbReference type="Gene3D" id="1.20.58.480">
    <property type="match status" value="1"/>
</dbReference>
<keyword evidence="2 4" id="KW-0479">Metal-binding</keyword>
<evidence type="ECO:0000256" key="1">
    <source>
        <dbReference type="ARBA" id="ARBA00007119"/>
    </source>
</evidence>
<dbReference type="InterPro" id="IPR000898">
    <property type="entry name" value="Indolamine_dOase"/>
</dbReference>
<dbReference type="GO" id="GO:0005737">
    <property type="term" value="C:cytoplasm"/>
    <property type="evidence" value="ECO:0007669"/>
    <property type="project" value="TreeGrafter"/>
</dbReference>
<name>A0A507DVD2_9FUNG</name>
<organism evidence="5 6">
    <name type="scientific">Powellomyces hirtus</name>
    <dbReference type="NCBI Taxonomy" id="109895"/>
    <lineage>
        <taxon>Eukaryota</taxon>
        <taxon>Fungi</taxon>
        <taxon>Fungi incertae sedis</taxon>
        <taxon>Chytridiomycota</taxon>
        <taxon>Chytridiomycota incertae sedis</taxon>
        <taxon>Chytridiomycetes</taxon>
        <taxon>Spizellomycetales</taxon>
        <taxon>Powellomycetaceae</taxon>
        <taxon>Powellomyces</taxon>
    </lineage>
</organism>
<dbReference type="EMBL" id="QEAQ01000110">
    <property type="protein sequence ID" value="TPX55431.1"/>
    <property type="molecule type" value="Genomic_DNA"/>
</dbReference>
<sequence length="527" mass="58659">MPPSKASSKQCPLALSSVLTCPRSLKATPPAAAIPRLQDYNVDPLHGFLPVNPPPLRRLPEIPYAPWEHTLDDLSALLLAGTLRETVEKLPHLSTDSLKTEREWQRAYLVLSFIGQAYVWGYNQDVAEVLPIAIAKPWHSTAQHLGLKPVITYAAVELYNYRLIDPDGPFDLSNLAVMHTFTGNDEAWFYLISIATEAAGAPALAAIVAAMHAVKEENLQVLIDNLNIVKQAIEEITKVMMRMYERNDPHIFYHRVRPYLAGWEGSSELPDGLFYEGVAPAPSTCVTIKSPAEYTPANGIKGVFSRRLQNDHDNGDGHPLHGTYRKYAGASAGQSSLIHCLDVALGIEHNPHRMARCAAAQQHIPIDPTAKTRPVDPKQPPVNHIHEMRKYMPGCHRAFITAIEHAPSIRKYINNLNATHHDPTTPTDMDNAPVHDSALADEATRVFNECVLEMRTFRDRHLQIVATYIVLQAKKKKEVGHFDRPPASQSVRVRQSLQARGTGGTDLIPFLKQSRDETTEALLHMEI</sequence>
<dbReference type="GO" id="GO:0034354">
    <property type="term" value="P:'de novo' NAD+ biosynthetic process from L-tryptophan"/>
    <property type="evidence" value="ECO:0007669"/>
    <property type="project" value="TreeGrafter"/>
</dbReference>
<gene>
    <name evidence="5" type="ORF">PhCBS80983_g05331</name>
</gene>
<evidence type="ECO:0000256" key="3">
    <source>
        <dbReference type="ARBA" id="ARBA00023004"/>
    </source>
</evidence>
<proteinExistence type="inferred from homology"/>
<dbReference type="GO" id="GO:0019441">
    <property type="term" value="P:L-tryptophan catabolic process to kynurenine"/>
    <property type="evidence" value="ECO:0007669"/>
    <property type="project" value="InterPro"/>
</dbReference>
<dbReference type="PANTHER" id="PTHR28657">
    <property type="entry name" value="INDOLEAMINE 2,3-DIOXYGENASE"/>
    <property type="match status" value="1"/>
</dbReference>
<dbReference type="Pfam" id="PF01231">
    <property type="entry name" value="IDO"/>
    <property type="match status" value="1"/>
</dbReference>
<keyword evidence="4" id="KW-0349">Heme</keyword>
<comment type="similarity">
    <text evidence="1">Belongs to the indoleamine 2,3-dioxygenase family.</text>
</comment>
<evidence type="ECO:0000256" key="4">
    <source>
        <dbReference type="PIRSR" id="PIRSR600898-1"/>
    </source>
</evidence>
<dbReference type="GO" id="GO:0020037">
    <property type="term" value="F:heme binding"/>
    <property type="evidence" value="ECO:0007669"/>
    <property type="project" value="InterPro"/>
</dbReference>